<evidence type="ECO:0000313" key="1">
    <source>
        <dbReference type="EMBL" id="SVB22661.1"/>
    </source>
</evidence>
<dbReference type="PANTHER" id="PTHR35340:SF5">
    <property type="entry name" value="ASST-DOMAIN-CONTAINING PROTEIN"/>
    <property type="match status" value="1"/>
</dbReference>
<dbReference type="AlphaFoldDB" id="A0A382CAC7"/>
<name>A0A382CAC7_9ZZZZ</name>
<dbReference type="Pfam" id="PF14269">
    <property type="entry name" value="Arylsulfotran_2"/>
    <property type="match status" value="1"/>
</dbReference>
<dbReference type="EMBL" id="UINC01033411">
    <property type="protein sequence ID" value="SVB22661.1"/>
    <property type="molecule type" value="Genomic_DNA"/>
</dbReference>
<protein>
    <recommendedName>
        <fullName evidence="2">Aryl sulfotransferase</fullName>
    </recommendedName>
</protein>
<feature type="non-terminal residue" evidence="1">
    <location>
        <position position="1"/>
    </location>
</feature>
<accession>A0A382CAC7</accession>
<dbReference type="InterPro" id="IPR011047">
    <property type="entry name" value="Quinoprotein_ADH-like_sf"/>
</dbReference>
<dbReference type="SUPFAM" id="SSF50998">
    <property type="entry name" value="Quinoprotein alcohol dehydrogenase-like"/>
    <property type="match status" value="1"/>
</dbReference>
<organism evidence="1">
    <name type="scientific">marine metagenome</name>
    <dbReference type="NCBI Taxonomy" id="408172"/>
    <lineage>
        <taxon>unclassified sequences</taxon>
        <taxon>metagenomes</taxon>
        <taxon>ecological metagenomes</taxon>
    </lineage>
</organism>
<dbReference type="InterPro" id="IPR053143">
    <property type="entry name" value="Arylsulfate_ST"/>
</dbReference>
<gene>
    <name evidence="1" type="ORF">METZ01_LOCUS175515</name>
</gene>
<dbReference type="InterPro" id="IPR039535">
    <property type="entry name" value="ASST-like"/>
</dbReference>
<proteinExistence type="predicted"/>
<dbReference type="PANTHER" id="PTHR35340">
    <property type="entry name" value="PQQ ENZYME REPEAT PROTEIN-RELATED"/>
    <property type="match status" value="1"/>
</dbReference>
<sequence length="341" mass="38776">HRWNSDEGIVYAYLISNGNLLCRTKPPTDVELVHNLGGSSSAIIEMDWESNVVWRYDDPMLHHDFARLDNGNTVALLFRELDEETTQKIKGGHTSEDDPPRILGDIIREVSPSGDTVNEWDISEALSFGEDVICSLEHRREWTHANCLNLTPEGDFLVSFRNTSTVGILSRDTGKFLWKWGPGNVWHQHHPTFLDNGNIQIFDNGSHSRGADRSRIIEVNPSNNEIEWEYTETPAMAFFSFHISSAERLPNGNTHICEGAFGRMFEVTREGDVVWEYINPFQCPDLRTGDPTNMVFRSHRYNADHPAFKGRLLEAQSYQNINRMYGGGRTDSAPLNRIVVA</sequence>
<evidence type="ECO:0008006" key="2">
    <source>
        <dbReference type="Google" id="ProtNLM"/>
    </source>
</evidence>
<reference evidence="1" key="1">
    <citation type="submission" date="2018-05" db="EMBL/GenBank/DDBJ databases">
        <authorList>
            <person name="Lanie J.A."/>
            <person name="Ng W.-L."/>
            <person name="Kazmierczak K.M."/>
            <person name="Andrzejewski T.M."/>
            <person name="Davidsen T.M."/>
            <person name="Wayne K.J."/>
            <person name="Tettelin H."/>
            <person name="Glass J.I."/>
            <person name="Rusch D."/>
            <person name="Podicherti R."/>
            <person name="Tsui H.-C.T."/>
            <person name="Winkler M.E."/>
        </authorList>
    </citation>
    <scope>NUCLEOTIDE SEQUENCE</scope>
</reference>